<evidence type="ECO:0000313" key="2">
    <source>
        <dbReference type="Proteomes" id="UP001148125"/>
    </source>
</evidence>
<dbReference type="InterPro" id="IPR025547">
    <property type="entry name" value="YtzH"/>
</dbReference>
<evidence type="ECO:0000313" key="1">
    <source>
        <dbReference type="EMBL" id="MDE5415859.1"/>
    </source>
</evidence>
<dbReference type="Proteomes" id="UP001148125">
    <property type="component" value="Unassembled WGS sequence"/>
</dbReference>
<dbReference type="RefSeq" id="WP_275120451.1">
    <property type="nucleotide sequence ID" value="NZ_JAOTPO010000022.1"/>
</dbReference>
<name>A0ABT5VNK5_9BACI</name>
<sequence length="109" mass="12545">MSHKKLVNTEPIISILQSQLEKGTTSFSQCENLKNEISIIISDEIDPNFKGTLQEILAYCKTIQDSDDTIEHIKLNDLNLKRWIEELHLVMKGSEAVTIDYDQRKGREI</sequence>
<protein>
    <submittedName>
        <fullName evidence="1">Uncharacterized protein</fullName>
    </submittedName>
</protein>
<organism evidence="1 2">
    <name type="scientific">Alkalihalobacterium chitinilyticum</name>
    <dbReference type="NCBI Taxonomy" id="2980103"/>
    <lineage>
        <taxon>Bacteria</taxon>
        <taxon>Bacillati</taxon>
        <taxon>Bacillota</taxon>
        <taxon>Bacilli</taxon>
        <taxon>Bacillales</taxon>
        <taxon>Bacillaceae</taxon>
        <taxon>Alkalihalobacterium</taxon>
    </lineage>
</organism>
<dbReference type="Pfam" id="PF14165">
    <property type="entry name" value="YtzH"/>
    <property type="match status" value="1"/>
</dbReference>
<comment type="caution">
    <text evidence="1">The sequence shown here is derived from an EMBL/GenBank/DDBJ whole genome shotgun (WGS) entry which is preliminary data.</text>
</comment>
<accession>A0ABT5VNK5</accession>
<dbReference type="EMBL" id="JAOTPO010000022">
    <property type="protein sequence ID" value="MDE5415859.1"/>
    <property type="molecule type" value="Genomic_DNA"/>
</dbReference>
<proteinExistence type="predicted"/>
<keyword evidence="2" id="KW-1185">Reference proteome</keyword>
<reference evidence="1" key="1">
    <citation type="submission" date="2024-05" db="EMBL/GenBank/DDBJ databases">
        <title>Alkalihalobacillus sp. strain MEB203 novel alkaliphilic bacterium from Lonar Lake, India.</title>
        <authorList>
            <person name="Joshi A."/>
            <person name="Thite S."/>
            <person name="Mengade P."/>
        </authorList>
    </citation>
    <scope>NUCLEOTIDE SEQUENCE</scope>
    <source>
        <strain evidence="1">MEB 203</strain>
    </source>
</reference>
<gene>
    <name evidence="1" type="ORF">N7Z68_21140</name>
</gene>